<organism evidence="1 2">
    <name type="scientific">Steinernema carpocapsae</name>
    <name type="common">Entomopathogenic nematode</name>
    <dbReference type="NCBI Taxonomy" id="34508"/>
    <lineage>
        <taxon>Eukaryota</taxon>
        <taxon>Metazoa</taxon>
        <taxon>Ecdysozoa</taxon>
        <taxon>Nematoda</taxon>
        <taxon>Chromadorea</taxon>
        <taxon>Rhabditida</taxon>
        <taxon>Tylenchina</taxon>
        <taxon>Panagrolaimomorpha</taxon>
        <taxon>Strongyloidoidea</taxon>
        <taxon>Steinernematidae</taxon>
        <taxon>Steinernema</taxon>
    </lineage>
</organism>
<gene>
    <name evidence="1" type="ORF">L596_023838</name>
</gene>
<dbReference type="EMBL" id="AZBU02000008">
    <property type="protein sequence ID" value="TKR67734.1"/>
    <property type="molecule type" value="Genomic_DNA"/>
</dbReference>
<evidence type="ECO:0000313" key="2">
    <source>
        <dbReference type="Proteomes" id="UP000298663"/>
    </source>
</evidence>
<sequence length="117" mass="13749">MDAFLEKSKRSSEKCRKFETFRLQLRPFDAVLEQGIEEQGTLQAIDPSIHRSPRFLFSSTLRRTQMPSTRSRRSVSASRPYRKGRPLLVGVILRNLLNLKRSVVSVHRFAIRCQRYR</sequence>
<reference evidence="1 2" key="2">
    <citation type="journal article" date="2019" name="G3 (Bethesda)">
        <title>Hybrid Assembly of the Genome of the Entomopathogenic Nematode Steinernema carpocapsae Identifies the X-Chromosome.</title>
        <authorList>
            <person name="Serra L."/>
            <person name="Macchietto M."/>
            <person name="Macias-Munoz A."/>
            <person name="McGill C.J."/>
            <person name="Rodriguez I.M."/>
            <person name="Rodriguez B."/>
            <person name="Murad R."/>
            <person name="Mortazavi A."/>
        </authorList>
    </citation>
    <scope>NUCLEOTIDE SEQUENCE [LARGE SCALE GENOMIC DNA]</scope>
    <source>
        <strain evidence="1 2">ALL</strain>
    </source>
</reference>
<dbReference type="Proteomes" id="UP000298663">
    <property type="component" value="Unassembled WGS sequence"/>
</dbReference>
<proteinExistence type="predicted"/>
<name>A0A4U5MEY1_STECR</name>
<accession>A0A4U5MEY1</accession>
<keyword evidence="2" id="KW-1185">Reference proteome</keyword>
<dbReference type="AlphaFoldDB" id="A0A4U5MEY1"/>
<evidence type="ECO:0000313" key="1">
    <source>
        <dbReference type="EMBL" id="TKR67734.1"/>
    </source>
</evidence>
<comment type="caution">
    <text evidence="1">The sequence shown here is derived from an EMBL/GenBank/DDBJ whole genome shotgun (WGS) entry which is preliminary data.</text>
</comment>
<protein>
    <submittedName>
        <fullName evidence="1">Uncharacterized protein</fullName>
    </submittedName>
</protein>
<reference evidence="1 2" key="1">
    <citation type="journal article" date="2015" name="Genome Biol.">
        <title>Comparative genomics of Steinernema reveals deeply conserved gene regulatory networks.</title>
        <authorList>
            <person name="Dillman A.R."/>
            <person name="Macchietto M."/>
            <person name="Porter C.F."/>
            <person name="Rogers A."/>
            <person name="Williams B."/>
            <person name="Antoshechkin I."/>
            <person name="Lee M.M."/>
            <person name="Goodwin Z."/>
            <person name="Lu X."/>
            <person name="Lewis E.E."/>
            <person name="Goodrich-Blair H."/>
            <person name="Stock S.P."/>
            <person name="Adams B.J."/>
            <person name="Sternberg P.W."/>
            <person name="Mortazavi A."/>
        </authorList>
    </citation>
    <scope>NUCLEOTIDE SEQUENCE [LARGE SCALE GENOMIC DNA]</scope>
    <source>
        <strain evidence="1 2">ALL</strain>
    </source>
</reference>